<gene>
    <name evidence="2" type="ORF">DACRYDRAFT_103207</name>
</gene>
<organism evidence="2 3">
    <name type="scientific">Dacryopinax primogenitus (strain DJM 731)</name>
    <name type="common">Brown rot fungus</name>
    <dbReference type="NCBI Taxonomy" id="1858805"/>
    <lineage>
        <taxon>Eukaryota</taxon>
        <taxon>Fungi</taxon>
        <taxon>Dikarya</taxon>
        <taxon>Basidiomycota</taxon>
        <taxon>Agaricomycotina</taxon>
        <taxon>Dacrymycetes</taxon>
        <taxon>Dacrymycetales</taxon>
        <taxon>Dacrymycetaceae</taxon>
        <taxon>Dacryopinax</taxon>
    </lineage>
</organism>
<protein>
    <submittedName>
        <fullName evidence="2">Uncharacterized protein</fullName>
    </submittedName>
</protein>
<accession>M5GGX8</accession>
<evidence type="ECO:0000313" key="2">
    <source>
        <dbReference type="EMBL" id="EJU06263.1"/>
    </source>
</evidence>
<evidence type="ECO:0000256" key="1">
    <source>
        <dbReference type="SAM" id="MobiDB-lite"/>
    </source>
</evidence>
<dbReference type="AlphaFoldDB" id="M5GGX8"/>
<proteinExistence type="predicted"/>
<reference evidence="2 3" key="1">
    <citation type="journal article" date="2012" name="Science">
        <title>The Paleozoic origin of enzymatic lignin decomposition reconstructed from 31 fungal genomes.</title>
        <authorList>
            <person name="Floudas D."/>
            <person name="Binder M."/>
            <person name="Riley R."/>
            <person name="Barry K."/>
            <person name="Blanchette R.A."/>
            <person name="Henrissat B."/>
            <person name="Martinez A.T."/>
            <person name="Otillar R."/>
            <person name="Spatafora J.W."/>
            <person name="Yadav J.S."/>
            <person name="Aerts A."/>
            <person name="Benoit I."/>
            <person name="Boyd A."/>
            <person name="Carlson A."/>
            <person name="Copeland A."/>
            <person name="Coutinho P.M."/>
            <person name="de Vries R.P."/>
            <person name="Ferreira P."/>
            <person name="Findley K."/>
            <person name="Foster B."/>
            <person name="Gaskell J."/>
            <person name="Glotzer D."/>
            <person name="Gorecki P."/>
            <person name="Heitman J."/>
            <person name="Hesse C."/>
            <person name="Hori C."/>
            <person name="Igarashi K."/>
            <person name="Jurgens J.A."/>
            <person name="Kallen N."/>
            <person name="Kersten P."/>
            <person name="Kohler A."/>
            <person name="Kuees U."/>
            <person name="Kumar T.K.A."/>
            <person name="Kuo A."/>
            <person name="LaButti K."/>
            <person name="Larrondo L.F."/>
            <person name="Lindquist E."/>
            <person name="Ling A."/>
            <person name="Lombard V."/>
            <person name="Lucas S."/>
            <person name="Lundell T."/>
            <person name="Martin R."/>
            <person name="McLaughlin D.J."/>
            <person name="Morgenstern I."/>
            <person name="Morin E."/>
            <person name="Murat C."/>
            <person name="Nagy L.G."/>
            <person name="Nolan M."/>
            <person name="Ohm R.A."/>
            <person name="Patyshakuliyeva A."/>
            <person name="Rokas A."/>
            <person name="Ruiz-Duenas F.J."/>
            <person name="Sabat G."/>
            <person name="Salamov A."/>
            <person name="Samejima M."/>
            <person name="Schmutz J."/>
            <person name="Slot J.C."/>
            <person name="St John F."/>
            <person name="Stenlid J."/>
            <person name="Sun H."/>
            <person name="Sun S."/>
            <person name="Syed K."/>
            <person name="Tsang A."/>
            <person name="Wiebenga A."/>
            <person name="Young D."/>
            <person name="Pisabarro A."/>
            <person name="Eastwood D.C."/>
            <person name="Martin F."/>
            <person name="Cullen D."/>
            <person name="Grigoriev I.V."/>
            <person name="Hibbett D.S."/>
        </authorList>
    </citation>
    <scope>NUCLEOTIDE SEQUENCE [LARGE SCALE GENOMIC DNA]</scope>
    <source>
        <strain evidence="2 3">DJM-731 SS1</strain>
    </source>
</reference>
<feature type="region of interest" description="Disordered" evidence="1">
    <location>
        <begin position="31"/>
        <end position="96"/>
    </location>
</feature>
<name>M5GGX8_DACPD</name>
<evidence type="ECO:0000313" key="3">
    <source>
        <dbReference type="Proteomes" id="UP000030653"/>
    </source>
</evidence>
<dbReference type="HOGENOM" id="CLU_2359679_0_0_1"/>
<dbReference type="RefSeq" id="XP_040633157.1">
    <property type="nucleotide sequence ID" value="XM_040767727.1"/>
</dbReference>
<dbReference type="GeneID" id="63682789"/>
<dbReference type="Proteomes" id="UP000030653">
    <property type="component" value="Unassembled WGS sequence"/>
</dbReference>
<keyword evidence="3" id="KW-1185">Reference proteome</keyword>
<sequence>MFTGLHGWTAHAEEGNEAVMLRVMDKGPIAEEDGGKEAQLSMARHAHVSRQGSLVDGKNTRSSVKEGEEVSAAVGDPGSIYAGGCEGTRSSKVTTH</sequence>
<dbReference type="EMBL" id="JH795855">
    <property type="protein sequence ID" value="EJU06263.1"/>
    <property type="molecule type" value="Genomic_DNA"/>
</dbReference>